<dbReference type="Pfam" id="PF01648">
    <property type="entry name" value="ACPS"/>
    <property type="match status" value="1"/>
</dbReference>
<dbReference type="InterPro" id="IPR008278">
    <property type="entry name" value="4-PPantetheinyl_Trfase_dom"/>
</dbReference>
<proteinExistence type="inferred from homology"/>
<evidence type="ECO:0000256" key="6">
    <source>
        <dbReference type="ARBA" id="ARBA00023194"/>
    </source>
</evidence>
<sequence length="230" mass="26591">MISITKIAVFRIPEQVRPEEYEYFLGKVAPQRRDQVKRFKFIQDSYRSLFGEALVRAILCKDYGYTNSDIRFEHNEYGKPHVVGNDDFSYNISHSGCWVLMIWGHGVLGIDVEQVQQIDLSIANRFFSVLETESLMQKSEGERLNYFYTQWTLKESYIKAAGKGLSIPLDSFSILENSEGKFVLNPDGEPVCFHTYELDHGYKVAACTHIDAISPSITFVTMDEMRDWIR</sequence>
<keyword evidence="5" id="KW-0460">Magnesium</keyword>
<dbReference type="PANTHER" id="PTHR12215:SF10">
    <property type="entry name" value="L-AMINOADIPATE-SEMIALDEHYDE DEHYDROGENASE-PHOSPHOPANTETHEINYL TRANSFERASE"/>
    <property type="match status" value="1"/>
</dbReference>
<evidence type="ECO:0000256" key="3">
    <source>
        <dbReference type="ARBA" id="ARBA00022679"/>
    </source>
</evidence>
<dbReference type="InterPro" id="IPR055066">
    <property type="entry name" value="AASDHPPT_N"/>
</dbReference>
<feature type="domain" description="4'-phosphopantetheinyl transferase" evidence="7">
    <location>
        <begin position="108"/>
        <end position="207"/>
    </location>
</feature>
<organism evidence="9 10">
    <name type="scientific">Paenibacillus alvei</name>
    <name type="common">Bacillus alvei</name>
    <dbReference type="NCBI Taxonomy" id="44250"/>
    <lineage>
        <taxon>Bacteria</taxon>
        <taxon>Bacillati</taxon>
        <taxon>Bacillota</taxon>
        <taxon>Bacilli</taxon>
        <taxon>Bacillales</taxon>
        <taxon>Paenibacillaceae</taxon>
        <taxon>Paenibacillus</taxon>
    </lineage>
</organism>
<keyword evidence="6" id="KW-0045">Antibiotic biosynthesis</keyword>
<feature type="domain" description="4'-phosphopantetheinyl transferase N-terminal" evidence="8">
    <location>
        <begin position="18"/>
        <end position="101"/>
    </location>
</feature>
<reference evidence="9 10" key="1">
    <citation type="submission" date="2022-05" db="EMBL/GenBank/DDBJ databases">
        <title>Genome Sequencing of Bee-Associated Microbes.</title>
        <authorList>
            <person name="Dunlap C."/>
        </authorList>
    </citation>
    <scope>NUCLEOTIDE SEQUENCE [LARGE SCALE GENOMIC DNA]</scope>
    <source>
        <strain evidence="9 10">NRRL B-04010</strain>
    </source>
</reference>
<comment type="caution">
    <text evidence="9">The sequence shown here is derived from an EMBL/GenBank/DDBJ whole genome shotgun (WGS) entry which is preliminary data.</text>
</comment>
<evidence type="ECO:0000313" key="9">
    <source>
        <dbReference type="EMBL" id="MCY9761657.1"/>
    </source>
</evidence>
<comment type="similarity">
    <text evidence="2">Belongs to the P-Pant transferase superfamily. Gsp/Sfp/HetI/AcpT family.</text>
</comment>
<keyword evidence="10" id="KW-1185">Reference proteome</keyword>
<gene>
    <name evidence="9" type="ORF">M5X12_13840</name>
</gene>
<dbReference type="GO" id="GO:0016740">
    <property type="term" value="F:transferase activity"/>
    <property type="evidence" value="ECO:0007669"/>
    <property type="project" value="UniProtKB-KW"/>
</dbReference>
<comment type="cofactor">
    <cofactor evidence="1">
        <name>Mg(2+)</name>
        <dbReference type="ChEBI" id="CHEBI:18420"/>
    </cofactor>
</comment>
<dbReference type="SUPFAM" id="SSF56214">
    <property type="entry name" value="4'-phosphopantetheinyl transferase"/>
    <property type="match status" value="2"/>
</dbReference>
<protein>
    <submittedName>
        <fullName evidence="9">4'-phosphopantetheinyl transferase superfamily protein</fullName>
    </submittedName>
</protein>
<dbReference type="PANTHER" id="PTHR12215">
    <property type="entry name" value="PHOSPHOPANTETHEINE TRANSFERASE"/>
    <property type="match status" value="1"/>
</dbReference>
<keyword evidence="3 9" id="KW-0808">Transferase</keyword>
<dbReference type="InterPro" id="IPR050559">
    <property type="entry name" value="P-Pant_transferase_sf"/>
</dbReference>
<evidence type="ECO:0000256" key="1">
    <source>
        <dbReference type="ARBA" id="ARBA00001946"/>
    </source>
</evidence>
<accession>A0ABT4GY68</accession>
<keyword evidence="4" id="KW-0479">Metal-binding</keyword>
<dbReference type="NCBIfam" id="TIGR00556">
    <property type="entry name" value="pantethn_trn"/>
    <property type="match status" value="1"/>
</dbReference>
<evidence type="ECO:0000256" key="4">
    <source>
        <dbReference type="ARBA" id="ARBA00022723"/>
    </source>
</evidence>
<dbReference type="Proteomes" id="UP001527181">
    <property type="component" value="Unassembled WGS sequence"/>
</dbReference>
<dbReference type="InterPro" id="IPR037143">
    <property type="entry name" value="4-PPantetheinyl_Trfase_dom_sf"/>
</dbReference>
<evidence type="ECO:0000259" key="8">
    <source>
        <dbReference type="Pfam" id="PF22624"/>
    </source>
</evidence>
<evidence type="ECO:0000256" key="2">
    <source>
        <dbReference type="ARBA" id="ARBA00010990"/>
    </source>
</evidence>
<evidence type="ECO:0000313" key="10">
    <source>
        <dbReference type="Proteomes" id="UP001527181"/>
    </source>
</evidence>
<dbReference type="Gene3D" id="3.90.470.20">
    <property type="entry name" value="4'-phosphopantetheinyl transferase domain"/>
    <property type="match status" value="2"/>
</dbReference>
<dbReference type="InterPro" id="IPR004568">
    <property type="entry name" value="Ppantetheine-prot_Trfase_dom"/>
</dbReference>
<evidence type="ECO:0000259" key="7">
    <source>
        <dbReference type="Pfam" id="PF01648"/>
    </source>
</evidence>
<dbReference type="EMBL" id="JAMDNP010000023">
    <property type="protein sequence ID" value="MCY9761657.1"/>
    <property type="molecule type" value="Genomic_DNA"/>
</dbReference>
<dbReference type="Pfam" id="PF22624">
    <property type="entry name" value="AASDHPPT_N"/>
    <property type="match status" value="1"/>
</dbReference>
<name>A0ABT4GY68_PAEAL</name>
<evidence type="ECO:0000256" key="5">
    <source>
        <dbReference type="ARBA" id="ARBA00022842"/>
    </source>
</evidence>
<dbReference type="RefSeq" id="WP_268600273.1">
    <property type="nucleotide sequence ID" value="NZ_JAKOBS010000001.1"/>
</dbReference>